<evidence type="ECO:0000256" key="1">
    <source>
        <dbReference type="SAM" id="SignalP"/>
    </source>
</evidence>
<evidence type="ECO:0008006" key="4">
    <source>
        <dbReference type="Google" id="ProtNLM"/>
    </source>
</evidence>
<dbReference type="AlphaFoldDB" id="A0A1H3QH82"/>
<dbReference type="InterPro" id="IPR011024">
    <property type="entry name" value="G_crystallin-like"/>
</dbReference>
<dbReference type="EMBL" id="FNON01000009">
    <property type="protein sequence ID" value="SDZ12653.1"/>
    <property type="molecule type" value="Genomic_DNA"/>
</dbReference>
<dbReference type="Proteomes" id="UP000199515">
    <property type="component" value="Unassembled WGS sequence"/>
</dbReference>
<feature type="chain" id="PRO_5011473377" description="Peptidase inhibitor family I36" evidence="1">
    <location>
        <begin position="27"/>
        <end position="162"/>
    </location>
</feature>
<dbReference type="OrthoDB" id="4838728at2"/>
<organism evidence="2 3">
    <name type="scientific">Amycolatopsis xylanica</name>
    <dbReference type="NCBI Taxonomy" id="589385"/>
    <lineage>
        <taxon>Bacteria</taxon>
        <taxon>Bacillati</taxon>
        <taxon>Actinomycetota</taxon>
        <taxon>Actinomycetes</taxon>
        <taxon>Pseudonocardiales</taxon>
        <taxon>Pseudonocardiaceae</taxon>
        <taxon>Amycolatopsis</taxon>
    </lineage>
</organism>
<name>A0A1H3QH82_9PSEU</name>
<accession>A0A1H3QH82</accession>
<proteinExistence type="predicted"/>
<sequence length="162" mass="16926">MGKARWTGLTAAVGIALAILTPDATAAPGDHCVADVGTGAVACFATEAAADAYHPAAKPRVELARLYDLPGYRGPSLRLDGDAAQCTPSTADPEVAVPNLALSHWDNRASSFKVAAQCRVKLWDGDRYAGQSTEGGRDGYLDHSENLAIIGFDNRATSLKIS</sequence>
<keyword evidence="3" id="KW-1185">Reference proteome</keyword>
<dbReference type="Gene3D" id="2.60.20.10">
    <property type="entry name" value="Crystallins"/>
    <property type="match status" value="1"/>
</dbReference>
<dbReference type="SUPFAM" id="SSF49695">
    <property type="entry name" value="gamma-Crystallin-like"/>
    <property type="match status" value="1"/>
</dbReference>
<evidence type="ECO:0000313" key="3">
    <source>
        <dbReference type="Proteomes" id="UP000199515"/>
    </source>
</evidence>
<protein>
    <recommendedName>
        <fullName evidence="4">Peptidase inhibitor family I36</fullName>
    </recommendedName>
</protein>
<dbReference type="RefSeq" id="WP_143047227.1">
    <property type="nucleotide sequence ID" value="NZ_FNON01000009.1"/>
</dbReference>
<evidence type="ECO:0000313" key="2">
    <source>
        <dbReference type="EMBL" id="SDZ12653.1"/>
    </source>
</evidence>
<keyword evidence="1" id="KW-0732">Signal</keyword>
<feature type="signal peptide" evidence="1">
    <location>
        <begin position="1"/>
        <end position="26"/>
    </location>
</feature>
<reference evidence="2 3" key="1">
    <citation type="submission" date="2016-10" db="EMBL/GenBank/DDBJ databases">
        <authorList>
            <person name="de Groot N.N."/>
        </authorList>
    </citation>
    <scope>NUCLEOTIDE SEQUENCE [LARGE SCALE GENOMIC DNA]</scope>
    <source>
        <strain evidence="2 3">CPCC 202699</strain>
    </source>
</reference>
<gene>
    <name evidence="2" type="ORF">SAMN05421504_109322</name>
</gene>